<evidence type="ECO:0000256" key="1">
    <source>
        <dbReference type="ARBA" id="ARBA00001974"/>
    </source>
</evidence>
<dbReference type="Pfam" id="PF08491">
    <property type="entry name" value="SE"/>
    <property type="match status" value="1"/>
</dbReference>
<comment type="similarity">
    <text evidence="3 9">Belongs to the squalene monooxygenase family.</text>
</comment>
<accession>A0A2Z6BEB1</accession>
<dbReference type="InterPro" id="IPR013698">
    <property type="entry name" value="Squalene_epoxidase"/>
</dbReference>
<dbReference type="AlphaFoldDB" id="A0A2Z6BEB1"/>
<comment type="catalytic activity">
    <reaction evidence="9">
        <text>squalene + reduced [NADPH--hemoprotein reductase] + O2 = (S)-2,3-epoxysqualene + oxidized [NADPH--hemoprotein reductase] + H2O + H(+)</text>
        <dbReference type="Rhea" id="RHEA:25282"/>
        <dbReference type="Rhea" id="RHEA-COMP:11964"/>
        <dbReference type="Rhea" id="RHEA-COMP:11965"/>
        <dbReference type="ChEBI" id="CHEBI:15377"/>
        <dbReference type="ChEBI" id="CHEBI:15378"/>
        <dbReference type="ChEBI" id="CHEBI:15379"/>
        <dbReference type="ChEBI" id="CHEBI:15440"/>
        <dbReference type="ChEBI" id="CHEBI:15441"/>
        <dbReference type="ChEBI" id="CHEBI:57618"/>
        <dbReference type="ChEBI" id="CHEBI:58210"/>
        <dbReference type="EC" id="1.14.14.17"/>
    </reaction>
</comment>
<proteinExistence type="evidence at transcript level"/>
<comment type="function">
    <text evidence="9">Catalyzes the stereospecific oxidation of squalene to (S)-2,3-epoxysqualene, and is considered to be a rate-limiting enzyme in steroid biosynthesis.</text>
</comment>
<gene>
    <name evidence="12" type="primary">SQE-III</name>
</gene>
<comment type="pathway">
    <text evidence="2">Terpene metabolism; lanosterol biosynthesis; lanosterol from farnesyl diphosphate: step 2/3.</text>
</comment>
<dbReference type="GO" id="GO:0016020">
    <property type="term" value="C:membrane"/>
    <property type="evidence" value="ECO:0007669"/>
    <property type="project" value="UniProtKB-SubCell"/>
</dbReference>
<keyword evidence="7 9" id="KW-0560">Oxidoreductase</keyword>
<dbReference type="GO" id="GO:0005783">
    <property type="term" value="C:endoplasmic reticulum"/>
    <property type="evidence" value="ECO:0007669"/>
    <property type="project" value="TreeGrafter"/>
</dbReference>
<name>A0A2Z6BEB1_BOTBR</name>
<evidence type="ECO:0000313" key="12">
    <source>
        <dbReference type="EMBL" id="BBD19827.1"/>
    </source>
</evidence>
<evidence type="ECO:0000256" key="5">
    <source>
        <dbReference type="ARBA" id="ARBA00022630"/>
    </source>
</evidence>
<comment type="subcellular location">
    <subcellularLocation>
        <location evidence="9">Membrane</location>
        <topology evidence="9">Multi-pass membrane protein</topology>
    </subcellularLocation>
</comment>
<dbReference type="UniPathway" id="UPA00767">
    <property type="reaction ID" value="UER00752"/>
</dbReference>
<dbReference type="InterPro" id="IPR040125">
    <property type="entry name" value="Squalene_monox"/>
</dbReference>
<dbReference type="EMBL" id="AB923909">
    <property type="protein sequence ID" value="BBD19827.1"/>
    <property type="molecule type" value="mRNA"/>
</dbReference>
<dbReference type="InterPro" id="IPR036188">
    <property type="entry name" value="FAD/NAD-bd_sf"/>
</dbReference>
<reference evidence="12" key="1">
    <citation type="submission" date="2014-04" db="EMBL/GenBank/DDBJ databases">
        <title>Cloning and characterization of a squalene-2,3-epoxidase gene from Botryococcus braunii, race B.</title>
        <authorList>
            <person name="Uchida H."/>
            <person name="Fukunaga Y."/>
            <person name="Sumimoto K."/>
            <person name="Matsunaga S."/>
            <person name="Okada S."/>
        </authorList>
    </citation>
    <scope>NUCLEOTIDE SEQUENCE</scope>
    <source>
        <strain evidence="12">Showa</strain>
    </source>
</reference>
<organism evidence="12">
    <name type="scientific">Botryococcus braunii</name>
    <name type="common">Green alga</name>
    <dbReference type="NCBI Taxonomy" id="38881"/>
    <lineage>
        <taxon>Eukaryota</taxon>
        <taxon>Viridiplantae</taxon>
        <taxon>Chlorophyta</taxon>
        <taxon>core chlorophytes</taxon>
        <taxon>Trebouxiophyceae</taxon>
        <taxon>Trebouxiophyceae incertae sedis</taxon>
        <taxon>Elliptochloris clade</taxon>
        <taxon>Botryococcus</taxon>
    </lineage>
</organism>
<feature type="domain" description="Squalene epoxidase" evidence="11">
    <location>
        <begin position="183"/>
        <end position="451"/>
    </location>
</feature>
<evidence type="ECO:0000256" key="4">
    <source>
        <dbReference type="ARBA" id="ARBA00012312"/>
    </source>
</evidence>
<keyword evidence="8" id="KW-0472">Membrane</keyword>
<dbReference type="PANTHER" id="PTHR10835:SF0">
    <property type="entry name" value="SQUALENE MONOOXYGENASE"/>
    <property type="match status" value="1"/>
</dbReference>
<dbReference type="Gene3D" id="3.50.50.60">
    <property type="entry name" value="FAD/NAD(P)-binding domain"/>
    <property type="match status" value="1"/>
</dbReference>
<dbReference type="PANTHER" id="PTHR10835">
    <property type="entry name" value="SQUALENE MONOOXYGENASE"/>
    <property type="match status" value="1"/>
</dbReference>
<evidence type="ECO:0000256" key="10">
    <source>
        <dbReference type="SAM" id="MobiDB-lite"/>
    </source>
</evidence>
<evidence type="ECO:0000256" key="9">
    <source>
        <dbReference type="RuleBase" id="RU367121"/>
    </source>
</evidence>
<protein>
    <recommendedName>
        <fullName evidence="4 9">Squalene monooxygenase</fullName>
        <ecNumber evidence="4 9">1.14.14.17</ecNumber>
    </recommendedName>
</protein>
<feature type="region of interest" description="Disordered" evidence="10">
    <location>
        <begin position="1"/>
        <end position="22"/>
    </location>
</feature>
<dbReference type="GO" id="GO:0016126">
    <property type="term" value="P:sterol biosynthetic process"/>
    <property type="evidence" value="ECO:0007669"/>
    <property type="project" value="UniProtKB-UniRule"/>
</dbReference>
<evidence type="ECO:0000256" key="6">
    <source>
        <dbReference type="ARBA" id="ARBA00022827"/>
    </source>
</evidence>
<keyword evidence="6 9" id="KW-0274">FAD</keyword>
<dbReference type="SUPFAM" id="SSF51905">
    <property type="entry name" value="FAD/NAD(P)-binding domain"/>
    <property type="match status" value="1"/>
</dbReference>
<dbReference type="PRINTS" id="PR00420">
    <property type="entry name" value="RNGMNOXGNASE"/>
</dbReference>
<evidence type="ECO:0000256" key="2">
    <source>
        <dbReference type="ARBA" id="ARBA00005018"/>
    </source>
</evidence>
<dbReference type="GO" id="GO:0004506">
    <property type="term" value="F:squalene monooxygenase activity"/>
    <property type="evidence" value="ECO:0007669"/>
    <property type="project" value="UniProtKB-UniRule"/>
</dbReference>
<evidence type="ECO:0000259" key="11">
    <source>
        <dbReference type="Pfam" id="PF08491"/>
    </source>
</evidence>
<sequence>MGPSVAEGGPISKFQVPTQPSNDRYWEDPDSWDLIIIGAGISGCALAHSQAKGKKRILVLERDLSQPDRFVGEFLQPAGILKLQELGLLHCVEDIDAQKVKGLCYHFPEKNAYLPYPVHGRCLHHGRFVQRLRTAAAAHKSVTLRQAVVTALLNSEGKALDAEDAVGGVLYRTTDGVQRRAMASLTVLCDGMHSNLRAKLGRPDVMCTSPTAAVTVIGCDLGKNRDYVQLYIGEPLLIVYPISSTEVRVMIGMPGTVKPMATNGEMRQYLAQTVAPRFHESLREGFLLALETGTVRRLATKRLPAGPWQRPGAVIIGDSLNMRHPAGGTGMSVALNDVKLLTEMLEEDMDFVDREKSVRSRAAFVSRRKALASTLNMLSNLVYDMFVVKESNDRGHLLVALQGYLMWSEAYRRSLALVSAGLDERPYMILIHAAGIFAAGAWHLFLSHPSLRGLGLVLRMLREEGPTLWQLIMAEGGPLAMIP</sequence>
<dbReference type="GO" id="GO:0050660">
    <property type="term" value="F:flavin adenine dinucleotide binding"/>
    <property type="evidence" value="ECO:0007669"/>
    <property type="project" value="UniProtKB-UniRule"/>
</dbReference>
<keyword evidence="5 9" id="KW-0285">Flavoprotein</keyword>
<dbReference type="EC" id="1.14.14.17" evidence="4 9"/>
<evidence type="ECO:0000256" key="3">
    <source>
        <dbReference type="ARBA" id="ARBA00008802"/>
    </source>
</evidence>
<evidence type="ECO:0000256" key="7">
    <source>
        <dbReference type="ARBA" id="ARBA00023002"/>
    </source>
</evidence>
<comment type="cofactor">
    <cofactor evidence="1 9">
        <name>FAD</name>
        <dbReference type="ChEBI" id="CHEBI:57692"/>
    </cofactor>
</comment>
<evidence type="ECO:0000256" key="8">
    <source>
        <dbReference type="ARBA" id="ARBA00023136"/>
    </source>
</evidence>